<evidence type="ECO:0000313" key="3">
    <source>
        <dbReference type="Proteomes" id="UP000035009"/>
    </source>
</evidence>
<comment type="caution">
    <text evidence="2">The sequence shown here is derived from an EMBL/GenBank/DDBJ whole genome shotgun (WGS) entry which is preliminary data.</text>
</comment>
<dbReference type="EMBL" id="BAOP01000001">
    <property type="protein sequence ID" value="GAC77947.1"/>
    <property type="molecule type" value="Genomic_DNA"/>
</dbReference>
<gene>
    <name evidence="2" type="ORF">GM1_001_00720</name>
</gene>
<sequence length="198" mass="21053">MGSEDDDVRVGNPERERVISLLNDAFSTGYLDITEFEERTGVVYSARTRGELKPLVADLPNGSALFHGSAIAGSAISASGPLVGGGQPLELNIDWDTVRKKGSWQVPPRLSARGSMGNLHMDVRSAAFTTAVVELELQVSASTVKLRLGPDHEVRYDELSTSGWSDVKDKAGPPARPGGPVIIVRGSLSAASSLSIRR</sequence>
<dbReference type="eggNOG" id="COG4758">
    <property type="taxonomic scope" value="Bacteria"/>
</dbReference>
<evidence type="ECO:0000259" key="1">
    <source>
        <dbReference type="Pfam" id="PF08044"/>
    </source>
</evidence>
<keyword evidence="3" id="KW-1185">Reference proteome</keyword>
<reference evidence="2 3" key="1">
    <citation type="submission" date="2013-02" db="EMBL/GenBank/DDBJ databases">
        <title>Whole genome shotgun sequence of Gordonia malaquae NBRC 108250.</title>
        <authorList>
            <person name="Yoshida I."/>
            <person name="Hosoyama A."/>
            <person name="Tsuchikane K."/>
            <person name="Ando Y."/>
            <person name="Baba S."/>
            <person name="Ohji S."/>
            <person name="Hamada M."/>
            <person name="Tamura T."/>
            <person name="Yamazoe A."/>
            <person name="Yamazaki S."/>
            <person name="Fujita N."/>
        </authorList>
    </citation>
    <scope>NUCLEOTIDE SEQUENCE [LARGE SCALE GENOMIC DNA]</scope>
    <source>
        <strain evidence="2 3">NBRC 108250</strain>
    </source>
</reference>
<dbReference type="InterPro" id="IPR012551">
    <property type="entry name" value="DUF1707_SHOCT-like"/>
</dbReference>
<organism evidence="2 3">
    <name type="scientific">Gordonia malaquae NBRC 108250</name>
    <dbReference type="NCBI Taxonomy" id="1223542"/>
    <lineage>
        <taxon>Bacteria</taxon>
        <taxon>Bacillati</taxon>
        <taxon>Actinomycetota</taxon>
        <taxon>Actinomycetes</taxon>
        <taxon>Mycobacteriales</taxon>
        <taxon>Gordoniaceae</taxon>
        <taxon>Gordonia</taxon>
    </lineage>
</organism>
<feature type="domain" description="DUF1707" evidence="1">
    <location>
        <begin position="8"/>
        <end position="60"/>
    </location>
</feature>
<protein>
    <recommendedName>
        <fullName evidence="1">DUF1707 domain-containing protein</fullName>
    </recommendedName>
</protein>
<dbReference type="Pfam" id="PF08044">
    <property type="entry name" value="DUF1707"/>
    <property type="match status" value="1"/>
</dbReference>
<proteinExistence type="predicted"/>
<accession>M3URW2</accession>
<dbReference type="Proteomes" id="UP000035009">
    <property type="component" value="Unassembled WGS sequence"/>
</dbReference>
<dbReference type="AlphaFoldDB" id="M3URW2"/>
<dbReference type="PANTHER" id="PTHR40763">
    <property type="entry name" value="MEMBRANE PROTEIN-RELATED"/>
    <property type="match status" value="1"/>
</dbReference>
<dbReference type="OrthoDB" id="3534574at2"/>
<name>M3URW2_GORML</name>
<dbReference type="STRING" id="410332.SAMN04488550_3336"/>
<evidence type="ECO:0000313" key="2">
    <source>
        <dbReference type="EMBL" id="GAC77947.1"/>
    </source>
</evidence>
<dbReference type="RefSeq" id="WP_008375732.1">
    <property type="nucleotide sequence ID" value="NZ_BAOP01000001.1"/>
</dbReference>
<dbReference type="PANTHER" id="PTHR40763:SF5">
    <property type="entry name" value="MEMBRANE PROTEIN"/>
    <property type="match status" value="1"/>
</dbReference>